<protein>
    <submittedName>
        <fullName evidence="2">Uncharacterized protein</fullName>
    </submittedName>
</protein>
<keyword evidence="1" id="KW-0812">Transmembrane</keyword>
<organism evidence="2">
    <name type="scientific">Hokovirus HKV1</name>
    <dbReference type="NCBI Taxonomy" id="1977638"/>
    <lineage>
        <taxon>Viruses</taxon>
        <taxon>Varidnaviria</taxon>
        <taxon>Bamfordvirae</taxon>
        <taxon>Nucleocytoviricota</taxon>
        <taxon>Megaviricetes</taxon>
        <taxon>Imitervirales</taxon>
        <taxon>Mimiviridae</taxon>
        <taxon>Klosneuvirinae</taxon>
        <taxon>Hokovirus</taxon>
    </lineage>
</organism>
<dbReference type="EMBL" id="KY684104">
    <property type="protein sequence ID" value="ARF10559.1"/>
    <property type="molecule type" value="Genomic_DNA"/>
</dbReference>
<evidence type="ECO:0000313" key="2">
    <source>
        <dbReference type="EMBL" id="ARF10559.1"/>
    </source>
</evidence>
<evidence type="ECO:0000256" key="1">
    <source>
        <dbReference type="SAM" id="Phobius"/>
    </source>
</evidence>
<sequence>MKIYFYIYIYIIIFNYIMNEPLLYSFEINNNNIVINNENIKMMDTKQYIDDILKSYKYKTKNILNQIDIDFPRINVSLNNKKIQTQYELFTKLNFLNKHSYSSNDKKYNLMLIILMLCCQSSYGYQYEDLFYTFCNNKHNLLLCNSNNNRNIKFIVNDNDICIEIETNLIVKDIILNSYVLEINTKLIIDITIKNDEYVFNNNCIYFWSLI</sequence>
<keyword evidence="1" id="KW-0472">Membrane</keyword>
<keyword evidence="1" id="KW-1133">Transmembrane helix</keyword>
<proteinExistence type="predicted"/>
<reference evidence="2" key="1">
    <citation type="journal article" date="2017" name="Science">
        <title>Giant viruses with an expanded complement of translation system components.</title>
        <authorList>
            <person name="Schulz F."/>
            <person name="Yutin N."/>
            <person name="Ivanova N.N."/>
            <person name="Ortega D.R."/>
            <person name="Lee T.K."/>
            <person name="Vierheilig J."/>
            <person name="Daims H."/>
            <person name="Horn M."/>
            <person name="Wagner M."/>
            <person name="Jensen G.J."/>
            <person name="Kyrpides N.C."/>
            <person name="Koonin E.V."/>
            <person name="Woyke T."/>
        </authorList>
    </citation>
    <scope>NUCLEOTIDE SEQUENCE</scope>
    <source>
        <strain evidence="2">HKV1</strain>
    </source>
</reference>
<accession>A0A1V0SFQ8</accession>
<gene>
    <name evidence="2" type="ORF">Hokovirus_2_86</name>
</gene>
<feature type="transmembrane region" description="Helical" evidence="1">
    <location>
        <begin position="6"/>
        <end position="26"/>
    </location>
</feature>
<name>A0A1V0SFQ8_9VIRU</name>